<evidence type="ECO:0000313" key="4">
    <source>
        <dbReference type="EMBL" id="KAJ7325103.1"/>
    </source>
</evidence>
<feature type="chain" id="PRO_5040149819" evidence="3">
    <location>
        <begin position="21"/>
        <end position="110"/>
    </location>
</feature>
<keyword evidence="5" id="KW-1185">Reference proteome</keyword>
<dbReference type="GO" id="GO:0008700">
    <property type="term" value="F:(R,S)-4-hydroxy-2-oxoglutarate aldolase activity"/>
    <property type="evidence" value="ECO:0007669"/>
    <property type="project" value="TreeGrafter"/>
</dbReference>
<dbReference type="InterPro" id="IPR002220">
    <property type="entry name" value="DapA-like"/>
</dbReference>
<evidence type="ECO:0000256" key="1">
    <source>
        <dbReference type="ARBA" id="ARBA00011881"/>
    </source>
</evidence>
<dbReference type="CDD" id="cd00408">
    <property type="entry name" value="DHDPS-like"/>
    <property type="match status" value="1"/>
</dbReference>
<keyword evidence="2" id="KW-0456">Lyase</keyword>
<feature type="signal peptide" evidence="3">
    <location>
        <begin position="1"/>
        <end position="20"/>
    </location>
</feature>
<dbReference type="PANTHER" id="PTHR12128:SF66">
    <property type="entry name" value="4-HYDROXY-2-OXOGLUTARATE ALDOLASE, MITOCHONDRIAL"/>
    <property type="match status" value="1"/>
</dbReference>
<comment type="subunit">
    <text evidence="1">Homotetramer.</text>
</comment>
<protein>
    <submittedName>
        <fullName evidence="4">Uncharacterized protein</fullName>
    </submittedName>
</protein>
<sequence length="110" mass="12206">MLQCPGALFCWLFLAPGAVGGICALANVLGAPICQLEQLCHSGSWDEARKLQHRLIEPNIAVTQMFGIPGLKQAMEWFGYQGGFCRAPLLPLTETQVMELRQHFINHGWL</sequence>
<gene>
    <name evidence="4" type="ORF">JRQ81_018123</name>
</gene>
<evidence type="ECO:0000256" key="2">
    <source>
        <dbReference type="ARBA" id="ARBA00023239"/>
    </source>
</evidence>
<dbReference type="GO" id="GO:0005739">
    <property type="term" value="C:mitochondrion"/>
    <property type="evidence" value="ECO:0007669"/>
    <property type="project" value="TreeGrafter"/>
</dbReference>
<dbReference type="SUPFAM" id="SSF51569">
    <property type="entry name" value="Aldolase"/>
    <property type="match status" value="1"/>
</dbReference>
<accession>A0A9Q0XSL6</accession>
<dbReference type="GO" id="GO:0008840">
    <property type="term" value="F:4-hydroxy-tetrahydrodipicolinate synthase activity"/>
    <property type="evidence" value="ECO:0007669"/>
    <property type="project" value="TreeGrafter"/>
</dbReference>
<comment type="caution">
    <text evidence="4">The sequence shown here is derived from an EMBL/GenBank/DDBJ whole genome shotgun (WGS) entry which is preliminary data.</text>
</comment>
<dbReference type="Gene3D" id="3.20.20.70">
    <property type="entry name" value="Aldolase class I"/>
    <property type="match status" value="1"/>
</dbReference>
<dbReference type="AlphaFoldDB" id="A0A9Q0XSL6"/>
<organism evidence="4 5">
    <name type="scientific">Phrynocephalus forsythii</name>
    <dbReference type="NCBI Taxonomy" id="171643"/>
    <lineage>
        <taxon>Eukaryota</taxon>
        <taxon>Metazoa</taxon>
        <taxon>Chordata</taxon>
        <taxon>Craniata</taxon>
        <taxon>Vertebrata</taxon>
        <taxon>Euteleostomi</taxon>
        <taxon>Lepidosauria</taxon>
        <taxon>Squamata</taxon>
        <taxon>Bifurcata</taxon>
        <taxon>Unidentata</taxon>
        <taxon>Episquamata</taxon>
        <taxon>Toxicofera</taxon>
        <taxon>Iguania</taxon>
        <taxon>Acrodonta</taxon>
        <taxon>Agamidae</taxon>
        <taxon>Agaminae</taxon>
        <taxon>Phrynocephalus</taxon>
    </lineage>
</organism>
<dbReference type="EMBL" id="JAPFRF010000008">
    <property type="protein sequence ID" value="KAJ7325103.1"/>
    <property type="molecule type" value="Genomic_DNA"/>
</dbReference>
<reference evidence="4" key="1">
    <citation type="journal article" date="2023" name="DNA Res.">
        <title>Chromosome-level genome assembly of Phrynocephalus forsythii using third-generation DNA sequencing and Hi-C analysis.</title>
        <authorList>
            <person name="Qi Y."/>
            <person name="Zhao W."/>
            <person name="Zhao Y."/>
            <person name="Niu C."/>
            <person name="Cao S."/>
            <person name="Zhang Y."/>
        </authorList>
    </citation>
    <scope>NUCLEOTIDE SEQUENCE</scope>
    <source>
        <tissue evidence="4">Muscle</tissue>
    </source>
</reference>
<name>A0A9Q0XSL6_9SAUR</name>
<dbReference type="OrthoDB" id="191315at2759"/>
<evidence type="ECO:0000313" key="5">
    <source>
        <dbReference type="Proteomes" id="UP001142489"/>
    </source>
</evidence>
<dbReference type="Proteomes" id="UP001142489">
    <property type="component" value="Unassembled WGS sequence"/>
</dbReference>
<proteinExistence type="predicted"/>
<evidence type="ECO:0000256" key="3">
    <source>
        <dbReference type="SAM" id="SignalP"/>
    </source>
</evidence>
<dbReference type="PANTHER" id="PTHR12128">
    <property type="entry name" value="DIHYDRODIPICOLINATE SYNTHASE"/>
    <property type="match status" value="1"/>
</dbReference>
<dbReference type="GO" id="GO:0009436">
    <property type="term" value="P:glyoxylate catabolic process"/>
    <property type="evidence" value="ECO:0007669"/>
    <property type="project" value="TreeGrafter"/>
</dbReference>
<keyword evidence="3" id="KW-0732">Signal</keyword>
<dbReference type="InterPro" id="IPR013785">
    <property type="entry name" value="Aldolase_TIM"/>
</dbReference>
<dbReference type="Pfam" id="PF00701">
    <property type="entry name" value="DHDPS"/>
    <property type="match status" value="1"/>
</dbReference>